<gene>
    <name evidence="1" type="ORF">CPELLU_LOCUS21084</name>
</gene>
<dbReference type="Proteomes" id="UP000789759">
    <property type="component" value="Unassembled WGS sequence"/>
</dbReference>
<proteinExistence type="predicted"/>
<feature type="non-terminal residue" evidence="1">
    <location>
        <position position="85"/>
    </location>
</feature>
<dbReference type="OrthoDB" id="10390830at2759"/>
<sequence>NPEKAIYNRTSYESWLNFGGGDLILNGRSGSCSKCNYEKVILDKKKIFIAEQVEIFKVQISTESVKKKSQVMEIERKSKRAKLSR</sequence>
<dbReference type="AlphaFoldDB" id="A0A9N9KIQ5"/>
<comment type="caution">
    <text evidence="1">The sequence shown here is derived from an EMBL/GenBank/DDBJ whole genome shotgun (WGS) entry which is preliminary data.</text>
</comment>
<name>A0A9N9KIQ5_9GLOM</name>
<reference evidence="1" key="1">
    <citation type="submission" date="2021-06" db="EMBL/GenBank/DDBJ databases">
        <authorList>
            <person name="Kallberg Y."/>
            <person name="Tangrot J."/>
            <person name="Rosling A."/>
        </authorList>
    </citation>
    <scope>NUCLEOTIDE SEQUENCE</scope>
    <source>
        <strain evidence="1">FL966</strain>
    </source>
</reference>
<dbReference type="EMBL" id="CAJVQA010073128">
    <property type="protein sequence ID" value="CAG8834298.1"/>
    <property type="molecule type" value="Genomic_DNA"/>
</dbReference>
<accession>A0A9N9KIQ5</accession>
<evidence type="ECO:0000313" key="1">
    <source>
        <dbReference type="EMBL" id="CAG8834298.1"/>
    </source>
</evidence>
<evidence type="ECO:0000313" key="2">
    <source>
        <dbReference type="Proteomes" id="UP000789759"/>
    </source>
</evidence>
<keyword evidence="2" id="KW-1185">Reference proteome</keyword>
<protein>
    <submittedName>
        <fullName evidence="1">20831_t:CDS:1</fullName>
    </submittedName>
</protein>
<organism evidence="1 2">
    <name type="scientific">Cetraspora pellucida</name>
    <dbReference type="NCBI Taxonomy" id="1433469"/>
    <lineage>
        <taxon>Eukaryota</taxon>
        <taxon>Fungi</taxon>
        <taxon>Fungi incertae sedis</taxon>
        <taxon>Mucoromycota</taxon>
        <taxon>Glomeromycotina</taxon>
        <taxon>Glomeromycetes</taxon>
        <taxon>Diversisporales</taxon>
        <taxon>Gigasporaceae</taxon>
        <taxon>Cetraspora</taxon>
    </lineage>
</organism>